<dbReference type="Pfam" id="PF01943">
    <property type="entry name" value="Polysacc_synt"/>
    <property type="match status" value="1"/>
</dbReference>
<evidence type="ECO:0000313" key="8">
    <source>
        <dbReference type="Proteomes" id="UP000637061"/>
    </source>
</evidence>
<feature type="transmembrane region" description="Helical" evidence="6">
    <location>
        <begin position="154"/>
        <end position="174"/>
    </location>
</feature>
<evidence type="ECO:0000256" key="4">
    <source>
        <dbReference type="ARBA" id="ARBA00022989"/>
    </source>
</evidence>
<feature type="transmembrane region" description="Helical" evidence="6">
    <location>
        <begin position="389"/>
        <end position="409"/>
    </location>
</feature>
<dbReference type="GO" id="GO:0005886">
    <property type="term" value="C:plasma membrane"/>
    <property type="evidence" value="ECO:0007669"/>
    <property type="project" value="UniProtKB-SubCell"/>
</dbReference>
<comment type="caution">
    <text evidence="7">The sequence shown here is derived from an EMBL/GenBank/DDBJ whole genome shotgun (WGS) entry which is preliminary data.</text>
</comment>
<feature type="transmembrane region" description="Helical" evidence="6">
    <location>
        <begin position="50"/>
        <end position="71"/>
    </location>
</feature>
<dbReference type="EMBL" id="JAEHTE010000090">
    <property type="protein sequence ID" value="MBI6888612.1"/>
    <property type="molecule type" value="Genomic_DNA"/>
</dbReference>
<dbReference type="InterPro" id="IPR002797">
    <property type="entry name" value="Polysacc_synth"/>
</dbReference>
<feature type="transmembrane region" description="Helical" evidence="6">
    <location>
        <begin position="297"/>
        <end position="317"/>
    </location>
</feature>
<dbReference type="RefSeq" id="WP_198748395.1">
    <property type="nucleotide sequence ID" value="NZ_JAEHTE010000090.1"/>
</dbReference>
<keyword evidence="3 6" id="KW-0812">Transmembrane</keyword>
<feature type="transmembrane region" description="Helical" evidence="6">
    <location>
        <begin position="180"/>
        <end position="202"/>
    </location>
</feature>
<evidence type="ECO:0000256" key="3">
    <source>
        <dbReference type="ARBA" id="ARBA00022692"/>
    </source>
</evidence>
<keyword evidence="4 6" id="KW-1133">Transmembrane helix</keyword>
<dbReference type="PANTHER" id="PTHR30250">
    <property type="entry name" value="PST FAMILY PREDICTED COLANIC ACID TRANSPORTER"/>
    <property type="match status" value="1"/>
</dbReference>
<accession>A0A8I1EM15</accession>
<keyword evidence="2" id="KW-1003">Cell membrane</keyword>
<feature type="transmembrane region" description="Helical" evidence="6">
    <location>
        <begin position="329"/>
        <end position="353"/>
    </location>
</feature>
<dbReference type="InterPro" id="IPR050833">
    <property type="entry name" value="Poly_Biosynth_Transport"/>
</dbReference>
<protein>
    <submittedName>
        <fullName evidence="7">Lipopolysaccharide biosynthesis protein</fullName>
    </submittedName>
</protein>
<evidence type="ECO:0000256" key="1">
    <source>
        <dbReference type="ARBA" id="ARBA00004651"/>
    </source>
</evidence>
<sequence>MNLSQVKILYKNNLKVVSNYLHMTALQVMNSFFYLLIYPYVIHRLGVENFGLYVFASGVAMYFMVLVNFGFDIHAAKLVSLEQDNKLGHGSLLARVLLAKSWLVCVATAIFLLLMMVFEFMREHWQVFVLAYANVLSSVLLPQWYFHGMQKMKVLTTIQLMLKLLSLPLIFLLVTQEGDVVFYTAITVGVNVLASLLAFLVASRGCERPAFPAGKEVMALLLEVQPFFWSTAANTFKQKSIEIIIGSLFGMREVAIYDLANKIFSVPSLLASNINAALFPALIRSARRELISKIIKIELGVGLLCILSVVVGGYWVVAFIAPPGMEQAYYLSILLSISILTYLIVGSHIYFIYVPNQCYSLVLKNQIVSIISFYCFCALYLSVHWDISSVVLGLVSSAMLEIAYSYSLVKKVPEYQ</sequence>
<gene>
    <name evidence="7" type="ORF">JEU22_32360</name>
</gene>
<evidence type="ECO:0000313" key="7">
    <source>
        <dbReference type="EMBL" id="MBI6888612.1"/>
    </source>
</evidence>
<proteinExistence type="predicted"/>
<dbReference type="Proteomes" id="UP000637061">
    <property type="component" value="Unassembled WGS sequence"/>
</dbReference>
<feature type="transmembrane region" description="Helical" evidence="6">
    <location>
        <begin position="92"/>
        <end position="118"/>
    </location>
</feature>
<comment type="subcellular location">
    <subcellularLocation>
        <location evidence="1">Cell membrane</location>
        <topology evidence="1">Multi-pass membrane protein</topology>
    </subcellularLocation>
</comment>
<feature type="transmembrane region" description="Helical" evidence="6">
    <location>
        <begin position="20"/>
        <end position="38"/>
    </location>
</feature>
<reference evidence="7" key="1">
    <citation type="submission" date="2020-12" db="EMBL/GenBank/DDBJ databases">
        <title>Enhanced detection system for hospital associated transmission using whole genome sequencing surveillance.</title>
        <authorList>
            <person name="Harrison L.H."/>
            <person name="Van Tyne D."/>
            <person name="Marsh J.W."/>
            <person name="Griffith M.P."/>
            <person name="Snyder D.J."/>
            <person name="Cooper V.S."/>
            <person name="Mustapha M."/>
        </authorList>
    </citation>
    <scope>NUCLEOTIDE SEQUENCE</scope>
    <source>
        <strain evidence="7">PSB00042</strain>
    </source>
</reference>
<organism evidence="7 8">
    <name type="scientific">Pseudomonas putida</name>
    <name type="common">Arthrobacter siderocapsulatus</name>
    <dbReference type="NCBI Taxonomy" id="303"/>
    <lineage>
        <taxon>Bacteria</taxon>
        <taxon>Pseudomonadati</taxon>
        <taxon>Pseudomonadota</taxon>
        <taxon>Gammaproteobacteria</taxon>
        <taxon>Pseudomonadales</taxon>
        <taxon>Pseudomonadaceae</taxon>
        <taxon>Pseudomonas</taxon>
    </lineage>
</organism>
<feature type="transmembrane region" description="Helical" evidence="6">
    <location>
        <begin position="124"/>
        <end position="142"/>
    </location>
</feature>
<dbReference type="AlphaFoldDB" id="A0A8I1EM15"/>
<evidence type="ECO:0000256" key="2">
    <source>
        <dbReference type="ARBA" id="ARBA00022475"/>
    </source>
</evidence>
<evidence type="ECO:0000256" key="5">
    <source>
        <dbReference type="ARBA" id="ARBA00023136"/>
    </source>
</evidence>
<evidence type="ECO:0000256" key="6">
    <source>
        <dbReference type="SAM" id="Phobius"/>
    </source>
</evidence>
<dbReference type="PANTHER" id="PTHR30250:SF11">
    <property type="entry name" value="O-ANTIGEN TRANSPORTER-RELATED"/>
    <property type="match status" value="1"/>
</dbReference>
<keyword evidence="5 6" id="KW-0472">Membrane</keyword>
<feature type="transmembrane region" description="Helical" evidence="6">
    <location>
        <begin position="365"/>
        <end position="383"/>
    </location>
</feature>
<name>A0A8I1EM15_PSEPU</name>